<proteinExistence type="predicted"/>
<reference evidence="1 2" key="1">
    <citation type="submission" date="2018-02" db="EMBL/GenBank/DDBJ databases">
        <title>Genomic Encyclopedia of Archaeal and Bacterial Type Strains, Phase II (KMG-II): from individual species to whole genera.</title>
        <authorList>
            <person name="Goeker M."/>
        </authorList>
    </citation>
    <scope>NUCLEOTIDE SEQUENCE [LARGE SCALE GENOMIC DNA]</scope>
    <source>
        <strain evidence="1 2">DSM 3808</strain>
    </source>
</reference>
<protein>
    <submittedName>
        <fullName evidence="1">Uncharacterized protein</fullName>
    </submittedName>
</protein>
<gene>
    <name evidence="1" type="ORF">BXY41_106308</name>
</gene>
<comment type="caution">
    <text evidence="1">The sequence shown here is derived from an EMBL/GenBank/DDBJ whole genome shotgun (WGS) entry which is preliminary data.</text>
</comment>
<accession>A0A2S6HSR0</accession>
<sequence length="161" mass="18836">MTKYFYIYNIIDERQYKYNRHLIYSEDFYNKYVRGKEEDILKMLNCRIMSIKVSGEINFIHKTNFSNKDNILKDGLKGMSSSETDTLGKGIYVHDLYNYINQNKYVKSNSQRIVVTGMYKGEYLKCVYSPRNVGADGRLGEGSREYLILEDISPNSLSVLE</sequence>
<dbReference type="EMBL" id="PTJA01000006">
    <property type="protein sequence ID" value="PPK80717.1"/>
    <property type="molecule type" value="Genomic_DNA"/>
</dbReference>
<dbReference type="AlphaFoldDB" id="A0A2S6HSR0"/>
<organism evidence="1 2">
    <name type="scientific">Lacrimispora xylanisolvens</name>
    <dbReference type="NCBI Taxonomy" id="384636"/>
    <lineage>
        <taxon>Bacteria</taxon>
        <taxon>Bacillati</taxon>
        <taxon>Bacillota</taxon>
        <taxon>Clostridia</taxon>
        <taxon>Lachnospirales</taxon>
        <taxon>Lachnospiraceae</taxon>
        <taxon>Lacrimispora</taxon>
    </lineage>
</organism>
<keyword evidence="2" id="KW-1185">Reference proteome</keyword>
<dbReference type="RefSeq" id="WP_104437391.1">
    <property type="nucleotide sequence ID" value="NZ_PTJA01000006.1"/>
</dbReference>
<evidence type="ECO:0000313" key="1">
    <source>
        <dbReference type="EMBL" id="PPK80717.1"/>
    </source>
</evidence>
<name>A0A2S6HSR0_9FIRM</name>
<dbReference type="Proteomes" id="UP000237749">
    <property type="component" value="Unassembled WGS sequence"/>
</dbReference>
<evidence type="ECO:0000313" key="2">
    <source>
        <dbReference type="Proteomes" id="UP000237749"/>
    </source>
</evidence>